<keyword evidence="7" id="KW-1185">Reference proteome</keyword>
<gene>
    <name evidence="6" type="ORF">E2C06_14125</name>
</gene>
<dbReference type="InterPro" id="IPR019691">
    <property type="entry name" value="DUF2585"/>
</dbReference>
<evidence type="ECO:0000256" key="5">
    <source>
        <dbReference type="SAM" id="Phobius"/>
    </source>
</evidence>
<reference evidence="6 7" key="1">
    <citation type="journal article" date="2016" name="J. Microbiol.">
        <title>Dankookia rubra gen. nov., sp. nov., an alphaproteobacterium isolated from sediment of a shallow stream.</title>
        <authorList>
            <person name="Kim W.H."/>
            <person name="Kim D.H."/>
            <person name="Kang K."/>
            <person name="Ahn T.Y."/>
        </authorList>
    </citation>
    <scope>NUCLEOTIDE SEQUENCE [LARGE SCALE GENOMIC DNA]</scope>
    <source>
        <strain evidence="6 7">JCM30602</strain>
    </source>
</reference>
<sequence length="185" mass="20358">MPARTWPLLGLLLILAAAAIELAMGREPWCRCGTIRLWANAANSPENSQQLADWYTLSHIVHGLLFYAALALALPRLPLGPRALVALAVEAAWEIAENSSWVIDRYRTATIALHYYGDSVLNSVSDMLAMLLGFWLAARLPAWLSVLLAIGLELLALAVIRDNLTLNVLMLVWPLPAIRDWQAGP</sequence>
<proteinExistence type="predicted"/>
<dbReference type="AlphaFoldDB" id="A0A4R5QH03"/>
<name>A0A4R5QH03_9PROT</name>
<protein>
    <submittedName>
        <fullName evidence="6">DUF2585 family protein</fullName>
    </submittedName>
</protein>
<evidence type="ECO:0000256" key="3">
    <source>
        <dbReference type="ARBA" id="ARBA00022989"/>
    </source>
</evidence>
<dbReference type="Pfam" id="PF10755">
    <property type="entry name" value="DUF2585"/>
    <property type="match status" value="1"/>
</dbReference>
<evidence type="ECO:0000256" key="4">
    <source>
        <dbReference type="ARBA" id="ARBA00023136"/>
    </source>
</evidence>
<dbReference type="RefSeq" id="WP_133289251.1">
    <property type="nucleotide sequence ID" value="NZ_SMSJ01000016.1"/>
</dbReference>
<keyword evidence="3 5" id="KW-1133">Transmembrane helix</keyword>
<comment type="caution">
    <text evidence="6">The sequence shown here is derived from an EMBL/GenBank/DDBJ whole genome shotgun (WGS) entry which is preliminary data.</text>
</comment>
<evidence type="ECO:0000313" key="6">
    <source>
        <dbReference type="EMBL" id="TDH61881.1"/>
    </source>
</evidence>
<accession>A0A4R5QH03</accession>
<dbReference type="Proteomes" id="UP000295096">
    <property type="component" value="Unassembled WGS sequence"/>
</dbReference>
<evidence type="ECO:0000256" key="1">
    <source>
        <dbReference type="ARBA" id="ARBA00022475"/>
    </source>
</evidence>
<keyword evidence="4 5" id="KW-0472">Membrane</keyword>
<keyword evidence="2 5" id="KW-0812">Transmembrane</keyword>
<organism evidence="6 7">
    <name type="scientific">Dankookia rubra</name>
    <dbReference type="NCBI Taxonomy" id="1442381"/>
    <lineage>
        <taxon>Bacteria</taxon>
        <taxon>Pseudomonadati</taxon>
        <taxon>Pseudomonadota</taxon>
        <taxon>Alphaproteobacteria</taxon>
        <taxon>Acetobacterales</taxon>
        <taxon>Roseomonadaceae</taxon>
        <taxon>Dankookia</taxon>
    </lineage>
</organism>
<evidence type="ECO:0000256" key="2">
    <source>
        <dbReference type="ARBA" id="ARBA00022692"/>
    </source>
</evidence>
<evidence type="ECO:0000313" key="7">
    <source>
        <dbReference type="Proteomes" id="UP000295096"/>
    </source>
</evidence>
<dbReference type="GO" id="GO:0005886">
    <property type="term" value="C:plasma membrane"/>
    <property type="evidence" value="ECO:0007669"/>
    <property type="project" value="InterPro"/>
</dbReference>
<dbReference type="EMBL" id="SMSJ01000016">
    <property type="protein sequence ID" value="TDH61881.1"/>
    <property type="molecule type" value="Genomic_DNA"/>
</dbReference>
<keyword evidence="1" id="KW-1003">Cell membrane</keyword>
<feature type="transmembrane region" description="Helical" evidence="5">
    <location>
        <begin position="54"/>
        <end position="74"/>
    </location>
</feature>
<dbReference type="NCBIfam" id="NF002099">
    <property type="entry name" value="PRK00944.1"/>
    <property type="match status" value="1"/>
</dbReference>
<feature type="transmembrane region" description="Helical" evidence="5">
    <location>
        <begin position="142"/>
        <end position="160"/>
    </location>
</feature>
<dbReference type="OrthoDB" id="9811954at2"/>